<reference evidence="7 8" key="1">
    <citation type="submission" date="2016-10" db="EMBL/GenBank/DDBJ databases">
        <authorList>
            <person name="de Groot N.N."/>
        </authorList>
    </citation>
    <scope>NUCLEOTIDE SEQUENCE [LARGE SCALE GENOMIC DNA]</scope>
    <source>
        <strain evidence="7 8">DSM 8423</strain>
    </source>
</reference>
<keyword evidence="3" id="KW-0862">Zinc</keyword>
<dbReference type="PANTHER" id="PTHR33823">
    <property type="entry name" value="RNA POLYMERASE-BINDING TRANSCRIPTION FACTOR DKSA-RELATED"/>
    <property type="match status" value="1"/>
</dbReference>
<dbReference type="InterPro" id="IPR037187">
    <property type="entry name" value="DnaK_N"/>
</dbReference>
<dbReference type="InterPro" id="IPR000962">
    <property type="entry name" value="Znf_DskA_TraR"/>
</dbReference>
<evidence type="ECO:0000256" key="1">
    <source>
        <dbReference type="ARBA" id="ARBA00022723"/>
    </source>
</evidence>
<dbReference type="GO" id="GO:0008270">
    <property type="term" value="F:zinc ion binding"/>
    <property type="evidence" value="ECO:0007669"/>
    <property type="project" value="UniProtKB-KW"/>
</dbReference>
<name>A0A1H7WVC4_9BACT</name>
<dbReference type="PANTHER" id="PTHR33823:SF2">
    <property type="entry name" value="RNA POLYMERASE-BINDING TRANSCRIPTION FACTOR DKSA"/>
    <property type="match status" value="1"/>
</dbReference>
<keyword evidence="1" id="KW-0479">Metal-binding</keyword>
<evidence type="ECO:0000313" key="8">
    <source>
        <dbReference type="Proteomes" id="UP000198744"/>
    </source>
</evidence>
<dbReference type="SUPFAM" id="SSF57716">
    <property type="entry name" value="Glucocorticoid receptor-like (DNA-binding domain)"/>
    <property type="match status" value="1"/>
</dbReference>
<evidence type="ECO:0000256" key="4">
    <source>
        <dbReference type="PROSITE-ProRule" id="PRU00510"/>
    </source>
</evidence>
<feature type="domain" description="DnaK suppressor protein DksA N-terminal" evidence="6">
    <location>
        <begin position="6"/>
        <end position="75"/>
    </location>
</feature>
<dbReference type="AlphaFoldDB" id="A0A1H7WVC4"/>
<dbReference type="Pfam" id="PF01258">
    <property type="entry name" value="zf-dskA_traR"/>
    <property type="match status" value="1"/>
</dbReference>
<evidence type="ECO:0000259" key="5">
    <source>
        <dbReference type="Pfam" id="PF01258"/>
    </source>
</evidence>
<keyword evidence="8" id="KW-1185">Reference proteome</keyword>
<dbReference type="PROSITE" id="PS01102">
    <property type="entry name" value="ZF_DKSA_1"/>
    <property type="match status" value="1"/>
</dbReference>
<dbReference type="SUPFAM" id="SSF109635">
    <property type="entry name" value="DnaK suppressor protein DksA, alpha-hairpin domain"/>
    <property type="match status" value="1"/>
</dbReference>
<evidence type="ECO:0000313" key="7">
    <source>
        <dbReference type="EMBL" id="SEM25516.1"/>
    </source>
</evidence>
<protein>
    <submittedName>
        <fullName evidence="7">Transcriptional regulator, TraR/DksA family</fullName>
    </submittedName>
</protein>
<feature type="zinc finger region" description="dksA C4-type" evidence="4">
    <location>
        <begin position="83"/>
        <end position="107"/>
    </location>
</feature>
<proteinExistence type="predicted"/>
<accession>A0A1H7WVC4</accession>
<dbReference type="Proteomes" id="UP000198744">
    <property type="component" value="Unassembled WGS sequence"/>
</dbReference>
<dbReference type="InterPro" id="IPR020458">
    <property type="entry name" value="Znf_DskA_TraR_CS"/>
</dbReference>
<dbReference type="STRING" id="43775.SAMN04489760_10841"/>
<feature type="domain" description="Zinc finger DksA/TraR C4-type" evidence="5">
    <location>
        <begin position="78"/>
        <end position="112"/>
    </location>
</feature>
<dbReference type="InterPro" id="IPR048489">
    <property type="entry name" value="DksA_N"/>
</dbReference>
<gene>
    <name evidence="7" type="ORF">SAMN04489760_10841</name>
</gene>
<dbReference type="EMBL" id="FOBS01000008">
    <property type="protein sequence ID" value="SEM25516.1"/>
    <property type="molecule type" value="Genomic_DNA"/>
</dbReference>
<dbReference type="PROSITE" id="PS51128">
    <property type="entry name" value="ZF_DKSA_2"/>
    <property type="match status" value="1"/>
</dbReference>
<evidence type="ECO:0000256" key="2">
    <source>
        <dbReference type="ARBA" id="ARBA00022771"/>
    </source>
</evidence>
<organism evidence="7 8">
    <name type="scientific">Syntrophus gentianae</name>
    <dbReference type="NCBI Taxonomy" id="43775"/>
    <lineage>
        <taxon>Bacteria</taxon>
        <taxon>Pseudomonadati</taxon>
        <taxon>Thermodesulfobacteriota</taxon>
        <taxon>Syntrophia</taxon>
        <taxon>Syntrophales</taxon>
        <taxon>Syntrophaceae</taxon>
        <taxon>Syntrophus</taxon>
    </lineage>
</organism>
<evidence type="ECO:0000256" key="3">
    <source>
        <dbReference type="ARBA" id="ARBA00022833"/>
    </source>
</evidence>
<sequence length="136" mass="15930">MKEEVLNYFRNLLVLQRRRLHSSAFRTVSEMKKEEGQLSDPLDRAVVELDRQMELSIRGRERSDLQDIYQALIRIERGSFGVCDLCGMPISEQRLMARPTTLLCVECQQRQESISVRMNRWAFRDGQRTSSESFGD</sequence>
<keyword evidence="2" id="KW-0863">Zinc-finger</keyword>
<evidence type="ECO:0000259" key="6">
    <source>
        <dbReference type="Pfam" id="PF21157"/>
    </source>
</evidence>
<dbReference type="Gene3D" id="1.20.120.910">
    <property type="entry name" value="DksA, coiled-coil domain"/>
    <property type="match status" value="1"/>
</dbReference>
<dbReference type="RefSeq" id="WP_093883046.1">
    <property type="nucleotide sequence ID" value="NZ_FOBS01000008.1"/>
</dbReference>
<dbReference type="OrthoDB" id="9803742at2"/>
<dbReference type="Pfam" id="PF21157">
    <property type="entry name" value="DksA_N"/>
    <property type="match status" value="1"/>
</dbReference>